<name>A0A2T7NYF2_POMCA</name>
<gene>
    <name evidence="1" type="ORF">C0Q70_13874</name>
</gene>
<proteinExistence type="predicted"/>
<dbReference type="Pfam" id="PF22514">
    <property type="entry name" value="EXPB1_D1"/>
    <property type="match status" value="3"/>
</dbReference>
<dbReference type="EMBL" id="PZQS01000008">
    <property type="protein sequence ID" value="PVD26205.1"/>
    <property type="molecule type" value="Genomic_DNA"/>
</dbReference>
<dbReference type="AlphaFoldDB" id="A0A2T7NYF2"/>
<sequence>MSTVPLLEAAQLCQKDVYGVRRYNGKVCASTTRYVDGHRGACGCGPRNTDTPFTWNMQQFLTAPSERYFDNGGSSLWCGRNCGKCVKLTPTGGFVPGEGDAPPNNNSIVFMVTNACPIIGNEKWCGIQGKPGTKSVNTYGYEVHFDLQNQAGQIDRIYWNNPEVTWEEVTFPLLEAAQLCQKDAHGVRRFNGKPCASTTRYVDGHKGACGCGQTGSDTPFPWNVQQHVTAPSERYFDNGGSSLWCGNKCGHCVRLTPTGGFVPGKGRAPPNHNPVVFMVTNVCPINGNQEWCGINGKPGTNNVNTYGYEVHFDLQDQVHQVESIGWDNPEVTWEEVAFPFLEAAQLCQPDGSGVRRFNGRPCASTTRYVDGHKGACGCGTGSDTPFDWNLRSYVTAPSERYFDDGGSSLWCGRKCGRCVRLTPTGGFVPGEGNAPSNHNPVTFMVTNVCPINGNQEWCGINGKPGTNQVNSHGYEVHFDLQNQYGQVAAIGWDNPEVTWEEVSCPGDLQSNWQQCECSHGSG</sequence>
<dbReference type="SUPFAM" id="SSF50685">
    <property type="entry name" value="Barwin-like endoglucanases"/>
    <property type="match status" value="3"/>
</dbReference>
<keyword evidence="2" id="KW-1185">Reference proteome</keyword>
<comment type="caution">
    <text evidence="1">The sequence shown here is derived from an EMBL/GenBank/DDBJ whole genome shotgun (WGS) entry which is preliminary data.</text>
</comment>
<dbReference type="Gene3D" id="2.40.40.10">
    <property type="entry name" value="RlpA-like domain"/>
    <property type="match status" value="3"/>
</dbReference>
<organism evidence="1 2">
    <name type="scientific">Pomacea canaliculata</name>
    <name type="common">Golden apple snail</name>
    <dbReference type="NCBI Taxonomy" id="400727"/>
    <lineage>
        <taxon>Eukaryota</taxon>
        <taxon>Metazoa</taxon>
        <taxon>Spiralia</taxon>
        <taxon>Lophotrochozoa</taxon>
        <taxon>Mollusca</taxon>
        <taxon>Gastropoda</taxon>
        <taxon>Caenogastropoda</taxon>
        <taxon>Architaenioglossa</taxon>
        <taxon>Ampullarioidea</taxon>
        <taxon>Ampullariidae</taxon>
        <taxon>Pomacea</taxon>
    </lineage>
</organism>
<evidence type="ECO:0008006" key="3">
    <source>
        <dbReference type="Google" id="ProtNLM"/>
    </source>
</evidence>
<evidence type="ECO:0000313" key="2">
    <source>
        <dbReference type="Proteomes" id="UP000245119"/>
    </source>
</evidence>
<reference evidence="1 2" key="1">
    <citation type="submission" date="2018-04" db="EMBL/GenBank/DDBJ databases">
        <title>The genome of golden apple snail Pomacea canaliculata provides insight into stress tolerance and invasive adaptation.</title>
        <authorList>
            <person name="Liu C."/>
            <person name="Liu B."/>
            <person name="Ren Y."/>
            <person name="Zhang Y."/>
            <person name="Wang H."/>
            <person name="Li S."/>
            <person name="Jiang F."/>
            <person name="Yin L."/>
            <person name="Zhang G."/>
            <person name="Qian W."/>
            <person name="Fan W."/>
        </authorList>
    </citation>
    <scope>NUCLEOTIDE SEQUENCE [LARGE SCALE GENOMIC DNA]</scope>
    <source>
        <strain evidence="1">SZHN2017</strain>
        <tissue evidence="1">Muscle</tissue>
    </source>
</reference>
<dbReference type="OrthoDB" id="6038816at2759"/>
<evidence type="ECO:0000313" key="1">
    <source>
        <dbReference type="EMBL" id="PVD26205.1"/>
    </source>
</evidence>
<dbReference type="Proteomes" id="UP000245119">
    <property type="component" value="Linkage Group LG8"/>
</dbReference>
<accession>A0A2T7NYF2</accession>
<dbReference type="InterPro" id="IPR036908">
    <property type="entry name" value="RlpA-like_sf"/>
</dbReference>
<protein>
    <recommendedName>
        <fullName evidence="3">Expansin-like EG45 domain-containing protein</fullName>
    </recommendedName>
</protein>
<dbReference type="CDD" id="cd22278">
    <property type="entry name" value="DPBB_GH45_endoglucanase"/>
    <property type="match status" value="3"/>
</dbReference>